<dbReference type="Gene3D" id="1.10.1240.30">
    <property type="entry name" value="KaiA/RbsU domain"/>
    <property type="match status" value="1"/>
</dbReference>
<dbReference type="PRINTS" id="PR00344">
    <property type="entry name" value="BCTRLSENSOR"/>
</dbReference>
<dbReference type="eggNOG" id="COG4191">
    <property type="taxonomic scope" value="Bacteria"/>
</dbReference>
<evidence type="ECO:0000256" key="1">
    <source>
        <dbReference type="ARBA" id="ARBA00000085"/>
    </source>
</evidence>
<dbReference type="InterPro" id="IPR003594">
    <property type="entry name" value="HATPase_dom"/>
</dbReference>
<sequence length="348" mass="38037">MKPIGERYFQILQQVVFADDTYAIEVYLAEAFELGRALVDQKVPPDEVTHIHHEAVVRFSRTHPSLSFAQVADRLTRPLMEMTMAYGLAFREQMERQYQDMVNSRLAQSHKLEAVGTLAAGIAHDFNNLLGSIIGFAEMAGDELPEGSSGKHSINHVLTASFRARDLVTRMLTFARQSPVKSVAVEVEVVAQMQETLELLSVSYKKGLEIRFQTGIERVTVMADPGQLQQIVMNLCINAADAMSHRGVVAVGLDFARFDDCAKAGICLKVIDSGHGMPPEVQERIFDPFFTTKAPNKGSGLGLSVVYGIVTQLGGLIEVQSRAAGGNSGTEFKVFLPLANNPPDGENG</sequence>
<feature type="domain" description="Histidine kinase" evidence="4">
    <location>
        <begin position="121"/>
        <end position="340"/>
    </location>
</feature>
<dbReference type="Proteomes" id="UP000004664">
    <property type="component" value="Unassembled WGS sequence"/>
</dbReference>
<dbReference type="HOGENOM" id="CLU_747392_0_0_6"/>
<dbReference type="STRING" id="697282.Mettu_2178"/>
<dbReference type="PANTHER" id="PTHR43065:SF42">
    <property type="entry name" value="TWO-COMPONENT SENSOR PPRA"/>
    <property type="match status" value="1"/>
</dbReference>
<evidence type="ECO:0000313" key="5">
    <source>
        <dbReference type="EMBL" id="EGW23329.1"/>
    </source>
</evidence>
<dbReference type="EMBL" id="JH109152">
    <property type="protein sequence ID" value="EGW23329.1"/>
    <property type="molecule type" value="Genomic_DNA"/>
</dbReference>
<dbReference type="InterPro" id="IPR017944">
    <property type="entry name" value="KaiA/RbsU_helical_domain_sf"/>
</dbReference>
<keyword evidence="5" id="KW-0418">Kinase</keyword>
<keyword evidence="5" id="KW-0808">Transferase</keyword>
<dbReference type="SUPFAM" id="SSF47384">
    <property type="entry name" value="Homodimeric domain of signal transducing histidine kinase"/>
    <property type="match status" value="1"/>
</dbReference>
<dbReference type="SMART" id="SM00388">
    <property type="entry name" value="HisKA"/>
    <property type="match status" value="1"/>
</dbReference>
<dbReference type="InterPro" id="IPR003661">
    <property type="entry name" value="HisK_dim/P_dom"/>
</dbReference>
<dbReference type="PANTHER" id="PTHR43065">
    <property type="entry name" value="SENSOR HISTIDINE KINASE"/>
    <property type="match status" value="1"/>
</dbReference>
<keyword evidence="6" id="KW-1185">Reference proteome</keyword>
<proteinExistence type="predicted"/>
<evidence type="ECO:0000256" key="3">
    <source>
        <dbReference type="ARBA" id="ARBA00022553"/>
    </source>
</evidence>
<evidence type="ECO:0000259" key="4">
    <source>
        <dbReference type="PROSITE" id="PS50109"/>
    </source>
</evidence>
<dbReference type="GO" id="GO:0000155">
    <property type="term" value="F:phosphorelay sensor kinase activity"/>
    <property type="evidence" value="ECO:0007669"/>
    <property type="project" value="InterPro"/>
</dbReference>
<dbReference type="InterPro" id="IPR036097">
    <property type="entry name" value="HisK_dim/P_sf"/>
</dbReference>
<dbReference type="OrthoDB" id="1931120at2"/>
<dbReference type="CDD" id="cd00082">
    <property type="entry name" value="HisKA"/>
    <property type="match status" value="1"/>
</dbReference>
<keyword evidence="3" id="KW-0597">Phosphoprotein</keyword>
<dbReference type="PROSITE" id="PS50109">
    <property type="entry name" value="HIS_KIN"/>
    <property type="match status" value="1"/>
</dbReference>
<dbReference type="SUPFAM" id="SSF101215">
    <property type="entry name" value="KaiA/RbsU domain"/>
    <property type="match status" value="1"/>
</dbReference>
<dbReference type="Gene3D" id="1.10.287.130">
    <property type="match status" value="1"/>
</dbReference>
<dbReference type="InterPro" id="IPR005467">
    <property type="entry name" value="His_kinase_dom"/>
</dbReference>
<dbReference type="SMART" id="SM00387">
    <property type="entry name" value="HATPase_c"/>
    <property type="match status" value="1"/>
</dbReference>
<dbReference type="RefSeq" id="WP_006891500.1">
    <property type="nucleotide sequence ID" value="NZ_JH109152.1"/>
</dbReference>
<protein>
    <recommendedName>
        <fullName evidence="2">histidine kinase</fullName>
        <ecNumber evidence="2">2.7.13.3</ecNumber>
    </recommendedName>
</protein>
<evidence type="ECO:0000256" key="2">
    <source>
        <dbReference type="ARBA" id="ARBA00012438"/>
    </source>
</evidence>
<organism evidence="5 6">
    <name type="scientific">Methylobacter tundripaludum (strain ATCC BAA-1195 / DSM 17260 / SV96)</name>
    <dbReference type="NCBI Taxonomy" id="697282"/>
    <lineage>
        <taxon>Bacteria</taxon>
        <taxon>Pseudomonadati</taxon>
        <taxon>Pseudomonadota</taxon>
        <taxon>Gammaproteobacteria</taxon>
        <taxon>Methylococcales</taxon>
        <taxon>Methylococcaceae</taxon>
        <taxon>Methylobacter</taxon>
    </lineage>
</organism>
<comment type="catalytic activity">
    <reaction evidence="1">
        <text>ATP + protein L-histidine = ADP + protein N-phospho-L-histidine.</text>
        <dbReference type="EC" id="2.7.13.3"/>
    </reaction>
</comment>
<dbReference type="Pfam" id="PF00512">
    <property type="entry name" value="HisKA"/>
    <property type="match status" value="1"/>
</dbReference>
<dbReference type="InterPro" id="IPR004358">
    <property type="entry name" value="Sig_transdc_His_kin-like_C"/>
</dbReference>
<evidence type="ECO:0000313" key="6">
    <source>
        <dbReference type="Proteomes" id="UP000004664"/>
    </source>
</evidence>
<reference evidence="5 6" key="1">
    <citation type="submission" date="2011-06" db="EMBL/GenBank/DDBJ databases">
        <title>Genomic sequence of Methylobacter tundripaludum SV96.</title>
        <authorList>
            <consortium name="US DOE Joint Genome Institute"/>
            <person name="Lucas S."/>
            <person name="Han J."/>
            <person name="Lapidus A."/>
            <person name="Cheng J.-F."/>
            <person name="Goodwin L."/>
            <person name="Pitluck S."/>
            <person name="Held B."/>
            <person name="Detter J.C."/>
            <person name="Han C."/>
            <person name="Tapia R."/>
            <person name="Land M."/>
            <person name="Hauser L."/>
            <person name="Kyrpides N."/>
            <person name="Ivanova N."/>
            <person name="Ovchinnikova G."/>
            <person name="Pagani I."/>
            <person name="Klotz M.G."/>
            <person name="Dispirito A.A."/>
            <person name="Murrell J.C."/>
            <person name="Dunfield P."/>
            <person name="Kalyuzhnaya M.G."/>
            <person name="Svenning M."/>
            <person name="Trotsenko Y.A."/>
            <person name="Stein L.Y."/>
            <person name="Woyke T."/>
        </authorList>
    </citation>
    <scope>NUCLEOTIDE SEQUENCE [LARGE SCALE GENOMIC DNA]</scope>
    <source>
        <strain evidence="6">ATCC BAA-1195 / DSM 17260 / SV96</strain>
    </source>
</reference>
<dbReference type="InterPro" id="IPR036890">
    <property type="entry name" value="HATPase_C_sf"/>
</dbReference>
<name>G3IWX4_METTV</name>
<dbReference type="SUPFAM" id="SSF55874">
    <property type="entry name" value="ATPase domain of HSP90 chaperone/DNA topoisomerase II/histidine kinase"/>
    <property type="match status" value="1"/>
</dbReference>
<accession>G3IWX4</accession>
<dbReference type="Gene3D" id="3.30.565.10">
    <property type="entry name" value="Histidine kinase-like ATPase, C-terminal domain"/>
    <property type="match status" value="1"/>
</dbReference>
<dbReference type="Pfam" id="PF02518">
    <property type="entry name" value="HATPase_c"/>
    <property type="match status" value="1"/>
</dbReference>
<dbReference type="AlphaFoldDB" id="G3IWX4"/>
<gene>
    <name evidence="5" type="ORF">Mettu_2178</name>
</gene>
<dbReference type="EC" id="2.7.13.3" evidence="2"/>